<evidence type="ECO:0000313" key="3">
    <source>
        <dbReference type="Proteomes" id="UP001597560"/>
    </source>
</evidence>
<accession>A0ABW6B4R4</accession>
<feature type="domain" description="SGNH hydrolase-type esterase" evidence="1">
    <location>
        <begin position="4"/>
        <end position="78"/>
    </location>
</feature>
<dbReference type="EMBL" id="JBHUPA010000007">
    <property type="protein sequence ID" value="MFD2963206.1"/>
    <property type="molecule type" value="Genomic_DNA"/>
</dbReference>
<comment type="caution">
    <text evidence="2">The sequence shown here is derived from an EMBL/GenBank/DDBJ whole genome shotgun (WGS) entry which is preliminary data.</text>
</comment>
<dbReference type="GO" id="GO:0016787">
    <property type="term" value="F:hydrolase activity"/>
    <property type="evidence" value="ECO:0007669"/>
    <property type="project" value="UniProtKB-KW"/>
</dbReference>
<evidence type="ECO:0000259" key="1">
    <source>
        <dbReference type="Pfam" id="PF14606"/>
    </source>
</evidence>
<keyword evidence="3" id="KW-1185">Reference proteome</keyword>
<sequence length="80" mass="9090">MGGVLIESIIRENGYFGQVGNNVTRQNESISNLSALKNEKYKDIFFITAKQLIGTDHEATMMVQHLTDLRFTRISETINK</sequence>
<dbReference type="Proteomes" id="UP001597560">
    <property type="component" value="Unassembled WGS sequence"/>
</dbReference>
<organism evidence="2 3">
    <name type="scientific">Olivibacter jilunii</name>
    <dbReference type="NCBI Taxonomy" id="985016"/>
    <lineage>
        <taxon>Bacteria</taxon>
        <taxon>Pseudomonadati</taxon>
        <taxon>Bacteroidota</taxon>
        <taxon>Sphingobacteriia</taxon>
        <taxon>Sphingobacteriales</taxon>
        <taxon>Sphingobacteriaceae</taxon>
        <taxon>Olivibacter</taxon>
    </lineage>
</organism>
<dbReference type="Gene3D" id="3.40.50.1110">
    <property type="entry name" value="SGNH hydrolase"/>
    <property type="match status" value="1"/>
</dbReference>
<dbReference type="Pfam" id="PF14606">
    <property type="entry name" value="Lipase_GDSL_3"/>
    <property type="match status" value="1"/>
</dbReference>
<proteinExistence type="predicted"/>
<protein>
    <submittedName>
        <fullName evidence="2">SGNH/GDSL hydrolase family protein</fullName>
    </submittedName>
</protein>
<evidence type="ECO:0000313" key="2">
    <source>
        <dbReference type="EMBL" id="MFD2963206.1"/>
    </source>
</evidence>
<reference evidence="3" key="1">
    <citation type="journal article" date="2019" name="Int. J. Syst. Evol. Microbiol.">
        <title>The Global Catalogue of Microorganisms (GCM) 10K type strain sequencing project: providing services to taxonomists for standard genome sequencing and annotation.</title>
        <authorList>
            <consortium name="The Broad Institute Genomics Platform"/>
            <consortium name="The Broad Institute Genome Sequencing Center for Infectious Disease"/>
            <person name="Wu L."/>
            <person name="Ma J."/>
        </authorList>
    </citation>
    <scope>NUCLEOTIDE SEQUENCE [LARGE SCALE GENOMIC DNA]</scope>
    <source>
        <strain evidence="3">KCTC 23098</strain>
    </source>
</reference>
<keyword evidence="2" id="KW-0378">Hydrolase</keyword>
<dbReference type="InterPro" id="IPR036514">
    <property type="entry name" value="SGNH_hydro_sf"/>
</dbReference>
<gene>
    <name evidence="2" type="ORF">ACFS6J_15500</name>
</gene>
<dbReference type="InterPro" id="IPR013830">
    <property type="entry name" value="SGNH_hydro"/>
</dbReference>
<name>A0ABW6B4R4_9SPHI</name>
<dbReference type="RefSeq" id="WP_377611452.1">
    <property type="nucleotide sequence ID" value="NZ_JBHUPA010000007.1"/>
</dbReference>